<dbReference type="RefSeq" id="WP_344798103.1">
    <property type="nucleotide sequence ID" value="NZ_BAABAU010000005.1"/>
</dbReference>
<organism evidence="6 7">
    <name type="scientific">Frondihabitans peucedani</name>
    <dbReference type="NCBI Taxonomy" id="598626"/>
    <lineage>
        <taxon>Bacteria</taxon>
        <taxon>Bacillati</taxon>
        <taxon>Actinomycetota</taxon>
        <taxon>Actinomycetes</taxon>
        <taxon>Micrococcales</taxon>
        <taxon>Microbacteriaceae</taxon>
        <taxon>Frondihabitans</taxon>
    </lineage>
</organism>
<evidence type="ECO:0000313" key="7">
    <source>
        <dbReference type="Proteomes" id="UP001501594"/>
    </source>
</evidence>
<feature type="domain" description="Methyltransferase type 11" evidence="5">
    <location>
        <begin position="51"/>
        <end position="139"/>
    </location>
</feature>
<comment type="caution">
    <text evidence="6">The sequence shown here is derived from an EMBL/GenBank/DDBJ whole genome shotgun (WGS) entry which is preliminary data.</text>
</comment>
<evidence type="ECO:0000256" key="1">
    <source>
        <dbReference type="ARBA" id="ARBA00008361"/>
    </source>
</evidence>
<dbReference type="InterPro" id="IPR051052">
    <property type="entry name" value="Diverse_substrate_MTase"/>
</dbReference>
<dbReference type="Pfam" id="PF08241">
    <property type="entry name" value="Methyltransf_11"/>
    <property type="match status" value="1"/>
</dbReference>
<dbReference type="Gene3D" id="3.40.50.150">
    <property type="entry name" value="Vaccinia Virus protein VP39"/>
    <property type="match status" value="1"/>
</dbReference>
<comment type="similarity">
    <text evidence="1">Belongs to the methyltransferase superfamily.</text>
</comment>
<dbReference type="Proteomes" id="UP001501594">
    <property type="component" value="Unassembled WGS sequence"/>
</dbReference>
<dbReference type="GO" id="GO:0032259">
    <property type="term" value="P:methylation"/>
    <property type="evidence" value="ECO:0007669"/>
    <property type="project" value="UniProtKB-KW"/>
</dbReference>
<dbReference type="InterPro" id="IPR029063">
    <property type="entry name" value="SAM-dependent_MTases_sf"/>
</dbReference>
<evidence type="ECO:0000256" key="4">
    <source>
        <dbReference type="SAM" id="MobiDB-lite"/>
    </source>
</evidence>
<gene>
    <name evidence="6" type="ORF">GCM10022256_32370</name>
</gene>
<evidence type="ECO:0000256" key="3">
    <source>
        <dbReference type="ARBA" id="ARBA00022679"/>
    </source>
</evidence>
<evidence type="ECO:0000256" key="2">
    <source>
        <dbReference type="ARBA" id="ARBA00022603"/>
    </source>
</evidence>
<feature type="region of interest" description="Disordered" evidence="4">
    <location>
        <begin position="254"/>
        <end position="275"/>
    </location>
</feature>
<sequence length="275" mass="30081">MTDSDAFEPDQRLEQQATSFGSAADLYERGRPSYPREAVAWLLPEGAQDVLDLGAGTGKLTRLLVEDVPRVTAVEPSAGMREQLIRAVPGAQVLPGSAERLPIDGESIDAVLVAQAWHWVDPERAVPEVARVLRPGGVLGLLWNIRERGAGWVDELERIMTAASTGSESDLESESPRVGPPFEPIERRDFRWTVDMTPDTVEAMVASRSYVITLSPADRESLLGEVRELLRTHPETAGRPTVPMPYVTRCSRAVLPAQPGRPKLPEQPSRPSLPA</sequence>
<keyword evidence="7" id="KW-1185">Reference proteome</keyword>
<accession>A0ABP8E6J3</accession>
<proteinExistence type="inferred from homology"/>
<name>A0ABP8E6J3_9MICO</name>
<dbReference type="CDD" id="cd02440">
    <property type="entry name" value="AdoMet_MTases"/>
    <property type="match status" value="1"/>
</dbReference>
<evidence type="ECO:0000313" key="6">
    <source>
        <dbReference type="EMBL" id="GAA4267625.1"/>
    </source>
</evidence>
<dbReference type="PANTHER" id="PTHR44942">
    <property type="entry name" value="METHYLTRANSF_11 DOMAIN-CONTAINING PROTEIN"/>
    <property type="match status" value="1"/>
</dbReference>
<protein>
    <submittedName>
        <fullName evidence="6">Class I SAM-dependent methyltransferase</fullName>
    </submittedName>
</protein>
<evidence type="ECO:0000259" key="5">
    <source>
        <dbReference type="Pfam" id="PF08241"/>
    </source>
</evidence>
<dbReference type="EMBL" id="BAABAU010000005">
    <property type="protein sequence ID" value="GAA4267625.1"/>
    <property type="molecule type" value="Genomic_DNA"/>
</dbReference>
<keyword evidence="3" id="KW-0808">Transferase</keyword>
<dbReference type="PANTHER" id="PTHR44942:SF4">
    <property type="entry name" value="METHYLTRANSFERASE TYPE 11 DOMAIN-CONTAINING PROTEIN"/>
    <property type="match status" value="1"/>
</dbReference>
<dbReference type="InterPro" id="IPR013216">
    <property type="entry name" value="Methyltransf_11"/>
</dbReference>
<dbReference type="GO" id="GO:0008168">
    <property type="term" value="F:methyltransferase activity"/>
    <property type="evidence" value="ECO:0007669"/>
    <property type="project" value="UniProtKB-KW"/>
</dbReference>
<keyword evidence="2 6" id="KW-0489">Methyltransferase</keyword>
<feature type="region of interest" description="Disordered" evidence="4">
    <location>
        <begin position="164"/>
        <end position="184"/>
    </location>
</feature>
<feature type="region of interest" description="Disordered" evidence="4">
    <location>
        <begin position="1"/>
        <end position="21"/>
    </location>
</feature>
<reference evidence="7" key="1">
    <citation type="journal article" date="2019" name="Int. J. Syst. Evol. Microbiol.">
        <title>The Global Catalogue of Microorganisms (GCM) 10K type strain sequencing project: providing services to taxonomists for standard genome sequencing and annotation.</title>
        <authorList>
            <consortium name="The Broad Institute Genomics Platform"/>
            <consortium name="The Broad Institute Genome Sequencing Center for Infectious Disease"/>
            <person name="Wu L."/>
            <person name="Ma J."/>
        </authorList>
    </citation>
    <scope>NUCLEOTIDE SEQUENCE [LARGE SCALE GENOMIC DNA]</scope>
    <source>
        <strain evidence="7">JCM 17442</strain>
    </source>
</reference>
<dbReference type="SUPFAM" id="SSF53335">
    <property type="entry name" value="S-adenosyl-L-methionine-dependent methyltransferases"/>
    <property type="match status" value="1"/>
</dbReference>